<protein>
    <submittedName>
        <fullName evidence="2">Uncharacterized protein</fullName>
    </submittedName>
</protein>
<keyword evidence="3" id="KW-1185">Reference proteome</keyword>
<dbReference type="EMBL" id="JAJUWU010000007">
    <property type="protein sequence ID" value="MCE7028099.1"/>
    <property type="molecule type" value="Genomic_DNA"/>
</dbReference>
<evidence type="ECO:0000313" key="3">
    <source>
        <dbReference type="Proteomes" id="UP001139035"/>
    </source>
</evidence>
<proteinExistence type="predicted"/>
<accession>A0A9X1P1K2</accession>
<evidence type="ECO:0000256" key="1">
    <source>
        <dbReference type="SAM" id="MobiDB-lite"/>
    </source>
</evidence>
<reference evidence="2" key="1">
    <citation type="submission" date="2022-01" db="EMBL/GenBank/DDBJ databases">
        <title>Jiella avicenniae sp. nov., a novel endophytic bacterium isolated from bark of Avicennia marina.</title>
        <authorList>
            <person name="Tuo L."/>
        </authorList>
    </citation>
    <scope>NUCLEOTIDE SEQUENCE</scope>
    <source>
        <strain evidence="2">CBK1P-4</strain>
    </source>
</reference>
<feature type="region of interest" description="Disordered" evidence="1">
    <location>
        <begin position="123"/>
        <end position="154"/>
    </location>
</feature>
<dbReference type="RefSeq" id="WP_233719249.1">
    <property type="nucleotide sequence ID" value="NZ_JAJUWU010000007.1"/>
</dbReference>
<feature type="compositionally biased region" description="Low complexity" evidence="1">
    <location>
        <begin position="132"/>
        <end position="141"/>
    </location>
</feature>
<name>A0A9X1P1K2_9HYPH</name>
<dbReference type="Proteomes" id="UP001139035">
    <property type="component" value="Unassembled WGS sequence"/>
</dbReference>
<evidence type="ECO:0000313" key="2">
    <source>
        <dbReference type="EMBL" id="MCE7028099.1"/>
    </source>
</evidence>
<gene>
    <name evidence="2" type="ORF">LZD57_08870</name>
</gene>
<organism evidence="2 3">
    <name type="scientific">Jiella avicenniae</name>
    <dbReference type="NCBI Taxonomy" id="2907202"/>
    <lineage>
        <taxon>Bacteria</taxon>
        <taxon>Pseudomonadati</taxon>
        <taxon>Pseudomonadota</taxon>
        <taxon>Alphaproteobacteria</taxon>
        <taxon>Hyphomicrobiales</taxon>
        <taxon>Aurantimonadaceae</taxon>
        <taxon>Jiella</taxon>
    </lineage>
</organism>
<comment type="caution">
    <text evidence="2">The sequence shown here is derived from an EMBL/GenBank/DDBJ whole genome shotgun (WGS) entry which is preliminary data.</text>
</comment>
<dbReference type="AlphaFoldDB" id="A0A9X1P1K2"/>
<sequence>MAKCLLARTDEPCKRNFTFYPCIDGSEVAHSDSVASSPDTIVGPASDPGARDVDTFMSNDSVRTPHDLANGLSRSSRIQPEWPEIGTRVVAGRPYVTGLGPIRRIDEIDDLPEDMKRWLMGTAQDAHGGGDSASSSTDARSLVSGDNPDMRDLSQRGQHCTARLQLRDDEDSAVEQHLAEPAEVSVPALPSAAYGPVFSPEEIRDSRQLLCRLDLSRTCDAAGNRMLDLDRATCPTRDEYLSALCAKLSAIGLVRLVDTASGLTVTRTRP</sequence>